<dbReference type="STRING" id="408074.SAMN05660909_02131"/>
<evidence type="ECO:0000313" key="2">
    <source>
        <dbReference type="EMBL" id="SEA48706.1"/>
    </source>
</evidence>
<dbReference type="OrthoDB" id="626541at2"/>
<sequence>MSSNVLVPGQALYRGQSLYSNDGRASFIMQHDGNAVLYLFDGRSPWGSSSDGTDATHIVMQEDGNLVVYNEGGHPYWDSGTWGNPGAYFILQDDGNGVVYNNQGQWLWDTATDLLKPLPSYNQGGGNRLYAEQGLGHETQLVSPRGRYNLTFQADGNLVLYSNDRRVLWSPNTYNKGCRFAKMQQDGNFVIYDNYANPKWASNTAGNPGAYLELQDGGNLCLFRADGHLLWSTKTQELEYLDNDTIRFTREVPYDGDIFGGGFSANIVITMHRDGRVKFVTTARKSGIQDYKFGISAIIGGHTMKLAYQKSGSVAGSYFGTKYKTYEEEHQYPAVAAYFDDFKDNAILQTATQYKGTIQSYAEGLIKFIINMNVGTILGPFMPVLVVGTELISLFSTGSLIPGARVINGMLWLRGPEGIMYAVIAGTLADLGSNTRDITQAEYDYANNHVFKGKLPPKDIIKISDSSGMGGAKFVFPDADGRIIMNMGKNLYQNPLSSAALFMHEMTHVAQCHAWGHLTYSNKTSWIQVKQFLEGGQYHYDQSLPDHIPFTDYNPEQQAEIVQDWVTLLISKGMDENHPDVIGSRAYRFIANNVRLGHY</sequence>
<protein>
    <submittedName>
        <fullName evidence="2">D-mannose binding lectin</fullName>
    </submittedName>
</protein>
<accession>A0A1H4BKT6</accession>
<keyword evidence="3" id="KW-1185">Reference proteome</keyword>
<gene>
    <name evidence="2" type="ORF">SAMN05660909_02131</name>
</gene>
<organism evidence="2 3">
    <name type="scientific">Chitinophaga terrae</name>
    <name type="common">ex Kim and Jung 2007</name>
    <dbReference type="NCBI Taxonomy" id="408074"/>
    <lineage>
        <taxon>Bacteria</taxon>
        <taxon>Pseudomonadati</taxon>
        <taxon>Bacteroidota</taxon>
        <taxon>Chitinophagia</taxon>
        <taxon>Chitinophagales</taxon>
        <taxon>Chitinophagaceae</taxon>
        <taxon>Chitinophaga</taxon>
    </lineage>
</organism>
<dbReference type="Gene3D" id="2.90.10.10">
    <property type="entry name" value="Bulb-type lectin domain"/>
    <property type="match status" value="4"/>
</dbReference>
<feature type="domain" description="Bulb-type lectin" evidence="1">
    <location>
        <begin position="126"/>
        <end position="235"/>
    </location>
</feature>
<evidence type="ECO:0000313" key="3">
    <source>
        <dbReference type="Proteomes" id="UP000199656"/>
    </source>
</evidence>
<dbReference type="GO" id="GO:0030246">
    <property type="term" value="F:carbohydrate binding"/>
    <property type="evidence" value="ECO:0007669"/>
    <property type="project" value="UniProtKB-KW"/>
</dbReference>
<dbReference type="InterPro" id="IPR036426">
    <property type="entry name" value="Bulb-type_lectin_dom_sf"/>
</dbReference>
<keyword evidence="2" id="KW-0430">Lectin</keyword>
<dbReference type="Proteomes" id="UP000199656">
    <property type="component" value="Unassembled WGS sequence"/>
</dbReference>
<dbReference type="SUPFAM" id="SSF51110">
    <property type="entry name" value="alpha-D-mannose-specific plant lectins"/>
    <property type="match status" value="2"/>
</dbReference>
<dbReference type="EMBL" id="FNRL01000008">
    <property type="protein sequence ID" value="SEA48706.1"/>
    <property type="molecule type" value="Genomic_DNA"/>
</dbReference>
<name>A0A1H4BKT6_9BACT</name>
<dbReference type="PROSITE" id="PS50927">
    <property type="entry name" value="BULB_LECTIN"/>
    <property type="match status" value="2"/>
</dbReference>
<dbReference type="RefSeq" id="WP_089761402.1">
    <property type="nucleotide sequence ID" value="NZ_BKAT01000011.1"/>
</dbReference>
<reference evidence="3" key="1">
    <citation type="submission" date="2016-10" db="EMBL/GenBank/DDBJ databases">
        <authorList>
            <person name="Varghese N."/>
            <person name="Submissions S."/>
        </authorList>
    </citation>
    <scope>NUCLEOTIDE SEQUENCE [LARGE SCALE GENOMIC DNA]</scope>
    <source>
        <strain evidence="3">DSM 23920</strain>
    </source>
</reference>
<dbReference type="SMART" id="SM00108">
    <property type="entry name" value="B_lectin"/>
    <property type="match status" value="2"/>
</dbReference>
<dbReference type="CDD" id="cd00028">
    <property type="entry name" value="B_lectin"/>
    <property type="match status" value="2"/>
</dbReference>
<proteinExistence type="predicted"/>
<evidence type="ECO:0000259" key="1">
    <source>
        <dbReference type="PROSITE" id="PS50927"/>
    </source>
</evidence>
<dbReference type="InterPro" id="IPR001480">
    <property type="entry name" value="Bulb-type_lectin_dom"/>
</dbReference>
<feature type="domain" description="Bulb-type lectin" evidence="1">
    <location>
        <begin position="3"/>
        <end position="112"/>
    </location>
</feature>
<dbReference type="AlphaFoldDB" id="A0A1H4BKT6"/>